<dbReference type="AlphaFoldDB" id="W2QBP2"/>
<dbReference type="RefSeq" id="XP_008904369.1">
    <property type="nucleotide sequence ID" value="XM_008906121.1"/>
</dbReference>
<dbReference type="OMA" id="QTWRVAN"/>
<dbReference type="Proteomes" id="UP000018817">
    <property type="component" value="Unassembled WGS sequence"/>
</dbReference>
<dbReference type="VEuPathDB" id="FungiDB:PPTG_10719"/>
<organism evidence="1 2">
    <name type="scientific">Phytophthora nicotianae (strain INRA-310)</name>
    <name type="common">Phytophthora parasitica</name>
    <dbReference type="NCBI Taxonomy" id="761204"/>
    <lineage>
        <taxon>Eukaryota</taxon>
        <taxon>Sar</taxon>
        <taxon>Stramenopiles</taxon>
        <taxon>Oomycota</taxon>
        <taxon>Peronosporomycetes</taxon>
        <taxon>Peronosporales</taxon>
        <taxon>Peronosporaceae</taxon>
        <taxon>Phytophthora</taxon>
    </lineage>
</organism>
<reference evidence="1 2" key="2">
    <citation type="submission" date="2013-11" db="EMBL/GenBank/DDBJ databases">
        <title>The Genome Sequence of Phytophthora parasitica INRA-310.</title>
        <authorList>
            <consortium name="The Broad Institute Genomics Platform"/>
            <person name="Russ C."/>
            <person name="Tyler B."/>
            <person name="Panabieres F."/>
            <person name="Shan W."/>
            <person name="Tripathy S."/>
            <person name="Grunwald N."/>
            <person name="Machado M."/>
            <person name="Johnson C.S."/>
            <person name="Arredondo F."/>
            <person name="Hong C."/>
            <person name="Coffey M."/>
            <person name="Young S.K."/>
            <person name="Zeng Q."/>
            <person name="Gargeya S."/>
            <person name="Fitzgerald M."/>
            <person name="Abouelleil A."/>
            <person name="Alvarado L."/>
            <person name="Chapman S.B."/>
            <person name="Gainer-Dewar J."/>
            <person name="Goldberg J."/>
            <person name="Griggs A."/>
            <person name="Gujja S."/>
            <person name="Hansen M."/>
            <person name="Howarth C."/>
            <person name="Imamovic A."/>
            <person name="Ireland A."/>
            <person name="Larimer J."/>
            <person name="McCowan C."/>
            <person name="Murphy C."/>
            <person name="Pearson M."/>
            <person name="Poon T.W."/>
            <person name="Priest M."/>
            <person name="Roberts A."/>
            <person name="Saif S."/>
            <person name="Shea T."/>
            <person name="Sykes S."/>
            <person name="Wortman J."/>
            <person name="Nusbaum C."/>
            <person name="Birren B."/>
        </authorList>
    </citation>
    <scope>NUCLEOTIDE SEQUENCE [LARGE SCALE GENOMIC DNA]</scope>
    <source>
        <strain evidence="1 2">INRA-310</strain>
    </source>
</reference>
<proteinExistence type="predicted"/>
<accession>W2QBP2</accession>
<name>W2QBP2_PHYN3</name>
<evidence type="ECO:0000313" key="2">
    <source>
        <dbReference type="Proteomes" id="UP000018817"/>
    </source>
</evidence>
<sequence length="219" mass="24947">MTFPQLQEARIQRQARQELVAELSTAAQANGLYCWQTWRVANLDQTQCTKLTADIRTLLDKGFSQAEVSKIINKPTRSITHVVARWDNPELTEKTTKTTVEILADLQAGSPKTEMAEAQGNLLTKRRERKKITTIKSPTNTTDTSSRNVSASSSVTAVTRKRWFLLERLPVERIALVESTMRELKEDPHKEKKRVAALEVQVGKQQNEIKAKKLLFLYR</sequence>
<dbReference type="EMBL" id="KI669582">
    <property type="protein sequence ID" value="ETN10608.1"/>
    <property type="molecule type" value="Genomic_DNA"/>
</dbReference>
<dbReference type="GeneID" id="20180316"/>
<evidence type="ECO:0000313" key="1">
    <source>
        <dbReference type="EMBL" id="ETN10608.1"/>
    </source>
</evidence>
<gene>
    <name evidence="1" type="ORF">PPTG_10719</name>
</gene>
<reference evidence="2" key="1">
    <citation type="submission" date="2011-12" db="EMBL/GenBank/DDBJ databases">
        <authorList>
            <consortium name="The Broad Institute Genome Sequencing Platform"/>
            <person name="Russ C."/>
            <person name="Tyler B."/>
            <person name="Panabieres F."/>
            <person name="Shan W."/>
            <person name="Tripathy S."/>
            <person name="Grunwald N."/>
            <person name="Machado M."/>
            <person name="Young S.K."/>
            <person name="Zeng Q."/>
            <person name="Gargeya S."/>
            <person name="Fitzgerald M."/>
            <person name="Haas B."/>
            <person name="Abouelleil A."/>
            <person name="Alvarado L."/>
            <person name="Arachchi H.M."/>
            <person name="Berlin A."/>
            <person name="Chapman S.B."/>
            <person name="Gearin G."/>
            <person name="Goldberg J."/>
            <person name="Griggs A."/>
            <person name="Gujja S."/>
            <person name="Hansen M."/>
            <person name="Heiman D."/>
            <person name="Howarth C."/>
            <person name="Larimer J."/>
            <person name="Lui A."/>
            <person name="MacDonald P.J.P."/>
            <person name="McCowen C."/>
            <person name="Montmayeur A."/>
            <person name="Murphy C."/>
            <person name="Neiman D."/>
            <person name="Pearson M."/>
            <person name="Priest M."/>
            <person name="Roberts A."/>
            <person name="Saif S."/>
            <person name="Shea T."/>
            <person name="Sisk P."/>
            <person name="Stolte C."/>
            <person name="Sykes S."/>
            <person name="Wortman J."/>
            <person name="Nusbaum C."/>
            <person name="Birren B."/>
        </authorList>
    </citation>
    <scope>NUCLEOTIDE SEQUENCE [LARGE SCALE GENOMIC DNA]</scope>
    <source>
        <strain evidence="2">INRA-310</strain>
    </source>
</reference>
<protein>
    <submittedName>
        <fullName evidence="1">Uncharacterized protein</fullName>
    </submittedName>
</protein>